<proteinExistence type="predicted"/>
<protein>
    <submittedName>
        <fullName evidence="1">Uncharacterized protein (DUF1778 family)</fullName>
    </submittedName>
</protein>
<gene>
    <name evidence="1" type="ORF">ABID28_001527</name>
</gene>
<name>A0ABV2JGG7_9STRE</name>
<evidence type="ECO:0000313" key="2">
    <source>
        <dbReference type="Proteomes" id="UP001549037"/>
    </source>
</evidence>
<comment type="caution">
    <text evidence="1">The sequence shown here is derived from an EMBL/GenBank/DDBJ whole genome shotgun (WGS) entry which is preliminary data.</text>
</comment>
<sequence>MLSIRKKIEGYEQLREEKGFVSITLTHDEKALLQELATLNQMTLAQFAKQVIMEQAENELALYKSLKAKKAHDQAPVLFSLSYLLKEKRDV</sequence>
<reference evidence="1 2" key="1">
    <citation type="submission" date="2024-06" db="EMBL/GenBank/DDBJ databases">
        <title>Genomic Encyclopedia of Type Strains, Phase IV (KMG-IV): sequencing the most valuable type-strain genomes for metagenomic binning, comparative biology and taxonomic classification.</title>
        <authorList>
            <person name="Goeker M."/>
        </authorList>
    </citation>
    <scope>NUCLEOTIDE SEQUENCE [LARGE SCALE GENOMIC DNA]</scope>
    <source>
        <strain evidence="1 2">DSM 28302</strain>
    </source>
</reference>
<dbReference type="InterPro" id="IPR046257">
    <property type="entry name" value="DUF6290"/>
</dbReference>
<evidence type="ECO:0000313" key="1">
    <source>
        <dbReference type="EMBL" id="MET3634866.1"/>
    </source>
</evidence>
<dbReference type="Proteomes" id="UP001549037">
    <property type="component" value="Unassembled WGS sequence"/>
</dbReference>
<dbReference type="RefSeq" id="WP_354369572.1">
    <property type="nucleotide sequence ID" value="NZ_JBEPLN010000029.1"/>
</dbReference>
<dbReference type="Pfam" id="PF19807">
    <property type="entry name" value="DUF6290"/>
    <property type="match status" value="1"/>
</dbReference>
<organism evidence="1 2">
    <name type="scientific">Streptococcus porcorum</name>
    <dbReference type="NCBI Taxonomy" id="701526"/>
    <lineage>
        <taxon>Bacteria</taxon>
        <taxon>Bacillati</taxon>
        <taxon>Bacillota</taxon>
        <taxon>Bacilli</taxon>
        <taxon>Lactobacillales</taxon>
        <taxon>Streptococcaceae</taxon>
        <taxon>Streptococcus</taxon>
    </lineage>
</organism>
<accession>A0ABV2JGG7</accession>
<dbReference type="EMBL" id="JBEPLN010000029">
    <property type="protein sequence ID" value="MET3634866.1"/>
    <property type="molecule type" value="Genomic_DNA"/>
</dbReference>
<keyword evidence="2" id="KW-1185">Reference proteome</keyword>